<protein>
    <recommendedName>
        <fullName evidence="4">Mitochondrial ribosomal protein S28</fullName>
    </recommendedName>
</protein>
<dbReference type="Pfam" id="PF10246">
    <property type="entry name" value="MRP-S35"/>
    <property type="match status" value="1"/>
</dbReference>
<accession>A0A8K0JUC2</accession>
<dbReference type="OrthoDB" id="6020229at2759"/>
<gene>
    <name evidence="2" type="ORF">J437_LFUL011692</name>
</gene>
<evidence type="ECO:0008006" key="4">
    <source>
        <dbReference type="Google" id="ProtNLM"/>
    </source>
</evidence>
<proteinExistence type="predicted"/>
<keyword evidence="3" id="KW-1185">Reference proteome</keyword>
<name>A0A8K0JUC2_LADFU</name>
<dbReference type="Proteomes" id="UP000792457">
    <property type="component" value="Unassembled WGS sequence"/>
</dbReference>
<dbReference type="AlphaFoldDB" id="A0A8K0JUC2"/>
<evidence type="ECO:0000256" key="1">
    <source>
        <dbReference type="SAM" id="MobiDB-lite"/>
    </source>
</evidence>
<dbReference type="PANTHER" id="PTHR13447">
    <property type="entry name" value="MITOCHONDRIAL 28S RIBOSOMAL PROTEIN S28"/>
    <property type="match status" value="1"/>
</dbReference>
<comment type="caution">
    <text evidence="2">The sequence shown here is derived from an EMBL/GenBank/DDBJ whole genome shotgun (WGS) entry which is preliminary data.</text>
</comment>
<reference evidence="2" key="2">
    <citation type="submission" date="2017-10" db="EMBL/GenBank/DDBJ databases">
        <title>Ladona fulva Genome sequencing and assembly.</title>
        <authorList>
            <person name="Murali S."/>
            <person name="Richards S."/>
            <person name="Bandaranaike D."/>
            <person name="Bellair M."/>
            <person name="Blankenburg K."/>
            <person name="Chao H."/>
            <person name="Dinh H."/>
            <person name="Doddapaneni H."/>
            <person name="Dugan-Rocha S."/>
            <person name="Elkadiri S."/>
            <person name="Gnanaolivu R."/>
            <person name="Hernandez B."/>
            <person name="Skinner E."/>
            <person name="Javaid M."/>
            <person name="Lee S."/>
            <person name="Li M."/>
            <person name="Ming W."/>
            <person name="Munidasa M."/>
            <person name="Muniz J."/>
            <person name="Nguyen L."/>
            <person name="Hughes D."/>
            <person name="Osuji N."/>
            <person name="Pu L.-L."/>
            <person name="Puazo M."/>
            <person name="Qu C."/>
            <person name="Quiroz J."/>
            <person name="Raj R."/>
            <person name="Weissenberger G."/>
            <person name="Xin Y."/>
            <person name="Zou X."/>
            <person name="Han Y."/>
            <person name="Worley K."/>
            <person name="Muzny D."/>
            <person name="Gibbs R."/>
        </authorList>
    </citation>
    <scope>NUCLEOTIDE SEQUENCE</scope>
    <source>
        <strain evidence="2">Sampled in the wild</strain>
    </source>
</reference>
<dbReference type="EMBL" id="KZ308137">
    <property type="protein sequence ID" value="KAG8222566.1"/>
    <property type="molecule type" value="Genomic_DNA"/>
</dbReference>
<feature type="region of interest" description="Disordered" evidence="1">
    <location>
        <begin position="34"/>
        <end position="60"/>
    </location>
</feature>
<evidence type="ECO:0000313" key="3">
    <source>
        <dbReference type="Proteomes" id="UP000792457"/>
    </source>
</evidence>
<organism evidence="2 3">
    <name type="scientific">Ladona fulva</name>
    <name type="common">Scarce chaser dragonfly</name>
    <name type="synonym">Libellula fulva</name>
    <dbReference type="NCBI Taxonomy" id="123851"/>
    <lineage>
        <taxon>Eukaryota</taxon>
        <taxon>Metazoa</taxon>
        <taxon>Ecdysozoa</taxon>
        <taxon>Arthropoda</taxon>
        <taxon>Hexapoda</taxon>
        <taxon>Insecta</taxon>
        <taxon>Pterygota</taxon>
        <taxon>Palaeoptera</taxon>
        <taxon>Odonata</taxon>
        <taxon>Epiprocta</taxon>
        <taxon>Anisoptera</taxon>
        <taxon>Libelluloidea</taxon>
        <taxon>Libellulidae</taxon>
        <taxon>Ladona</taxon>
    </lineage>
</organism>
<dbReference type="GO" id="GO:0005763">
    <property type="term" value="C:mitochondrial small ribosomal subunit"/>
    <property type="evidence" value="ECO:0007669"/>
    <property type="project" value="TreeGrafter"/>
</dbReference>
<dbReference type="PANTHER" id="PTHR13447:SF2">
    <property type="entry name" value="SMALL RIBOSOMAL SUBUNIT PROTEIN BS1M"/>
    <property type="match status" value="1"/>
</dbReference>
<sequence>MSISLISSSFLRVTVCSKFRSFFLTSQNGFCSGSKDNVDSESKSPELRTESSESVKDNLSPKLGGFARAFEKYTAKEEPEQEKEESFASLLRNSKFIDLGDPEGKLVEGTIYHVVDDDLYIDFGWKFPCVCTRPARNGSDYVRGAKVLLRLKDLELSTRFLGAERDLTLLEADATLTALLYSPARSGK</sequence>
<feature type="compositionally biased region" description="Basic and acidic residues" evidence="1">
    <location>
        <begin position="36"/>
        <end position="56"/>
    </location>
</feature>
<dbReference type="InterPro" id="IPR019375">
    <property type="entry name" value="Ribosomal_bS1m"/>
</dbReference>
<evidence type="ECO:0000313" key="2">
    <source>
        <dbReference type="EMBL" id="KAG8222566.1"/>
    </source>
</evidence>
<reference evidence="2" key="1">
    <citation type="submission" date="2013-04" db="EMBL/GenBank/DDBJ databases">
        <authorList>
            <person name="Qu J."/>
            <person name="Murali S.C."/>
            <person name="Bandaranaike D."/>
            <person name="Bellair M."/>
            <person name="Blankenburg K."/>
            <person name="Chao H."/>
            <person name="Dinh H."/>
            <person name="Doddapaneni H."/>
            <person name="Downs B."/>
            <person name="Dugan-Rocha S."/>
            <person name="Elkadiri S."/>
            <person name="Gnanaolivu R.D."/>
            <person name="Hernandez B."/>
            <person name="Javaid M."/>
            <person name="Jayaseelan J.C."/>
            <person name="Lee S."/>
            <person name="Li M."/>
            <person name="Ming W."/>
            <person name="Munidasa M."/>
            <person name="Muniz J."/>
            <person name="Nguyen L."/>
            <person name="Ongeri F."/>
            <person name="Osuji N."/>
            <person name="Pu L.-L."/>
            <person name="Puazo M."/>
            <person name="Qu C."/>
            <person name="Quiroz J."/>
            <person name="Raj R."/>
            <person name="Weissenberger G."/>
            <person name="Xin Y."/>
            <person name="Zou X."/>
            <person name="Han Y."/>
            <person name="Richards S."/>
            <person name="Worley K."/>
            <person name="Muzny D."/>
            <person name="Gibbs R."/>
        </authorList>
    </citation>
    <scope>NUCLEOTIDE SEQUENCE</scope>
    <source>
        <strain evidence="2">Sampled in the wild</strain>
    </source>
</reference>